<name>A0A0K2GET0_NITMO</name>
<dbReference type="Proteomes" id="UP000069205">
    <property type="component" value="Chromosome"/>
</dbReference>
<dbReference type="STRING" id="42253.NITMOv2_2711"/>
<gene>
    <name evidence="1" type="ORF">NITMOv2_2711</name>
</gene>
<accession>A0A0K2GET0</accession>
<keyword evidence="2" id="KW-1185">Reference proteome</keyword>
<sequence>MIPERLEGQVDRDLRFVEVKDNPEAHRGKLMLAGGKVLGAKRLNEGTRLEILQYPLSDDLVPETRGERSRGRFVAVDMGGKNVVDPAVLQKEDEEEKLVTVVGEVLGTTTVKIDQVEQQVPKLAIKHITVWDRDQLRPYYGYRAPYAWGYGPYYGRGLYW</sequence>
<dbReference type="PANTHER" id="PTHR37530">
    <property type="entry name" value="OUTER MEMBRANE PROTEIN SLP"/>
    <property type="match status" value="1"/>
</dbReference>
<dbReference type="EMBL" id="CP011801">
    <property type="protein sequence ID" value="ALA59122.1"/>
    <property type="molecule type" value="Genomic_DNA"/>
</dbReference>
<dbReference type="KEGG" id="nmv:NITMOv2_2711"/>
<evidence type="ECO:0000313" key="1">
    <source>
        <dbReference type="EMBL" id="ALA59122.1"/>
    </source>
</evidence>
<reference evidence="1 2" key="1">
    <citation type="journal article" date="2015" name="Proc. Natl. Acad. Sci. U.S.A.">
        <title>Expanded metabolic versatility of ubiquitous nitrite-oxidizing bacteria from the genus Nitrospira.</title>
        <authorList>
            <person name="Koch H."/>
            <person name="Lucker S."/>
            <person name="Albertsen M."/>
            <person name="Kitzinger K."/>
            <person name="Herbold C."/>
            <person name="Spieck E."/>
            <person name="Nielsen P.H."/>
            <person name="Wagner M."/>
            <person name="Daims H."/>
        </authorList>
    </citation>
    <scope>NUCLEOTIDE SEQUENCE [LARGE SCALE GENOMIC DNA]</scope>
    <source>
        <strain evidence="1 2">NSP M-1</strain>
    </source>
</reference>
<organism evidence="1 2">
    <name type="scientific">Nitrospira moscoviensis</name>
    <dbReference type="NCBI Taxonomy" id="42253"/>
    <lineage>
        <taxon>Bacteria</taxon>
        <taxon>Pseudomonadati</taxon>
        <taxon>Nitrospirota</taxon>
        <taxon>Nitrospiria</taxon>
        <taxon>Nitrospirales</taxon>
        <taxon>Nitrospiraceae</taxon>
        <taxon>Nitrospira</taxon>
    </lineage>
</organism>
<dbReference type="PANTHER" id="PTHR37530:SF1">
    <property type="entry name" value="OUTER MEMBRANE PROTEIN SLP"/>
    <property type="match status" value="1"/>
</dbReference>
<dbReference type="AlphaFoldDB" id="A0A0K2GET0"/>
<evidence type="ECO:0000313" key="2">
    <source>
        <dbReference type="Proteomes" id="UP000069205"/>
    </source>
</evidence>
<dbReference type="GO" id="GO:0019867">
    <property type="term" value="C:outer membrane"/>
    <property type="evidence" value="ECO:0007669"/>
    <property type="project" value="InterPro"/>
</dbReference>
<dbReference type="InterPro" id="IPR004658">
    <property type="entry name" value="OMP_Slp"/>
</dbReference>
<proteinExistence type="predicted"/>
<dbReference type="Pfam" id="PF03843">
    <property type="entry name" value="Slp"/>
    <property type="match status" value="1"/>
</dbReference>
<dbReference type="PATRIC" id="fig|42253.5.peg.2681"/>
<protein>
    <submittedName>
        <fullName evidence="1">Putative Uncharacterized lipoprotein yeaY</fullName>
    </submittedName>
</protein>
<keyword evidence="1" id="KW-0449">Lipoprotein</keyword>